<dbReference type="Proteomes" id="UP000248882">
    <property type="component" value="Unassembled WGS sequence"/>
</dbReference>
<evidence type="ECO:0000313" key="2">
    <source>
        <dbReference type="Proteomes" id="UP000248882"/>
    </source>
</evidence>
<protein>
    <recommendedName>
        <fullName evidence="3">LVIVD repeat-containing protein</fullName>
    </recommendedName>
</protein>
<evidence type="ECO:0008006" key="3">
    <source>
        <dbReference type="Google" id="ProtNLM"/>
    </source>
</evidence>
<dbReference type="SUPFAM" id="SSF63825">
    <property type="entry name" value="YWTD domain"/>
    <property type="match status" value="1"/>
</dbReference>
<reference evidence="1 2" key="1">
    <citation type="submission" date="2018-06" db="EMBL/GenBank/DDBJ databases">
        <title>Genomic Encyclopedia of Archaeal and Bacterial Type Strains, Phase II (KMG-II): from individual species to whole genera.</title>
        <authorList>
            <person name="Goeker M."/>
        </authorList>
    </citation>
    <scope>NUCLEOTIDE SEQUENCE [LARGE SCALE GENOMIC DNA]</scope>
    <source>
        <strain evidence="1 2">DSM 19830</strain>
    </source>
</reference>
<keyword evidence="2" id="KW-1185">Reference proteome</keyword>
<dbReference type="AlphaFoldDB" id="A0A2W7R337"/>
<dbReference type="OrthoDB" id="814028at2"/>
<sequence length="537" mass="56330">MKKHSLLGLALVFAFYSCNDSSDPINEGSIIVNTDSETLTTRVKLDNAGVVALIDPSAPSGRIQEESSDLPLVLVSQVDAPQYEGQTLKATHVDIDGNYAYVSYNTEGSTYLGAVDIFDISNIYSPVITEQAIFTDTDISSLEYKNGVLYLAAAVNIDENDEVTSPANLITVSTAGGRFTSGFVYTSLPGFVATDVANTNSNTALTSGNPGVIGLFDATQTPGNATEMEDLRAVAFGDDKLAVLSGSSGVHILDPNSLSEVVSIPLTLDVAGAKRTLDIDNGNLYVSEGANGAGIYKMSDGSLIQKLAIPIRPEDVDSGDIVTNAVSVDNNLLFMANGAAGISISDVSDLEGIKEFGVLDLDGSSNFVRNEEEFVFVATGFGGLQILKINKSDGASDVSCEGLLPYTGNANLNINSNESQSYAGSSVLKNVNVGGTFLFCGSLAIEQNLNVNSNGLMTVNGAFAFGQYQKNTTLNINSQSTLQLHGSTVIYGDLRLNSGATLEFLGEGNTITVYGTVTINSGAQIIGNYTDTEGKLK</sequence>
<dbReference type="PROSITE" id="PS51257">
    <property type="entry name" value="PROKAR_LIPOPROTEIN"/>
    <property type="match status" value="1"/>
</dbReference>
<accession>A0A2W7R337</accession>
<comment type="caution">
    <text evidence="1">The sequence shown here is derived from an EMBL/GenBank/DDBJ whole genome shotgun (WGS) entry which is preliminary data.</text>
</comment>
<evidence type="ECO:0000313" key="1">
    <source>
        <dbReference type="EMBL" id="PZX48499.1"/>
    </source>
</evidence>
<name>A0A2W7R337_9BACT</name>
<proteinExistence type="predicted"/>
<gene>
    <name evidence="1" type="ORF">LV85_03569</name>
</gene>
<dbReference type="EMBL" id="QKZT01000019">
    <property type="protein sequence ID" value="PZX48499.1"/>
    <property type="molecule type" value="Genomic_DNA"/>
</dbReference>
<dbReference type="Gene3D" id="2.130.10.10">
    <property type="entry name" value="YVTN repeat-like/Quinoprotein amine dehydrogenase"/>
    <property type="match status" value="1"/>
</dbReference>
<dbReference type="RefSeq" id="WP_111321913.1">
    <property type="nucleotide sequence ID" value="NZ_QKZT01000019.1"/>
</dbReference>
<dbReference type="InterPro" id="IPR015943">
    <property type="entry name" value="WD40/YVTN_repeat-like_dom_sf"/>
</dbReference>
<organism evidence="1 2">
    <name type="scientific">Algoriphagus chordae</name>
    <dbReference type="NCBI Taxonomy" id="237019"/>
    <lineage>
        <taxon>Bacteria</taxon>
        <taxon>Pseudomonadati</taxon>
        <taxon>Bacteroidota</taxon>
        <taxon>Cytophagia</taxon>
        <taxon>Cytophagales</taxon>
        <taxon>Cyclobacteriaceae</taxon>
        <taxon>Algoriphagus</taxon>
    </lineage>
</organism>